<evidence type="ECO:0000259" key="6">
    <source>
        <dbReference type="PROSITE" id="PS50909"/>
    </source>
</evidence>
<feature type="compositionally biased region" description="Polar residues" evidence="4">
    <location>
        <begin position="388"/>
        <end position="401"/>
    </location>
</feature>
<protein>
    <submittedName>
        <fullName evidence="7">TOM1-like protein 2</fullName>
    </submittedName>
</protein>
<keyword evidence="2" id="KW-0813">Transport</keyword>
<reference evidence="7 8" key="1">
    <citation type="submission" date="2015-01" db="EMBL/GenBank/DDBJ databases">
        <title>Evolution of Trichinella species and genotypes.</title>
        <authorList>
            <person name="Korhonen P.K."/>
            <person name="Edoardo P."/>
            <person name="Giuseppe L.R."/>
            <person name="Gasser R.B."/>
        </authorList>
    </citation>
    <scope>NUCLEOTIDE SEQUENCE [LARGE SCALE GENOMIC DNA]</scope>
    <source>
        <strain evidence="7">ISS417</strain>
    </source>
</reference>
<accession>A0A0V0TX28</accession>
<keyword evidence="3" id="KW-0653">Protein transport</keyword>
<dbReference type="Gene3D" id="1.20.58.160">
    <property type="match status" value="1"/>
</dbReference>
<dbReference type="PIRSF" id="PIRSF036948">
    <property type="entry name" value="TOM1"/>
    <property type="match status" value="1"/>
</dbReference>
<evidence type="ECO:0000256" key="2">
    <source>
        <dbReference type="ARBA" id="ARBA00022448"/>
    </source>
</evidence>
<dbReference type="InterPro" id="IPR014645">
    <property type="entry name" value="TOM1"/>
</dbReference>
<dbReference type="GO" id="GO:0043130">
    <property type="term" value="F:ubiquitin binding"/>
    <property type="evidence" value="ECO:0007669"/>
    <property type="project" value="InterPro"/>
</dbReference>
<keyword evidence="8" id="KW-1185">Reference proteome</keyword>
<evidence type="ECO:0000313" key="8">
    <source>
        <dbReference type="Proteomes" id="UP000055048"/>
    </source>
</evidence>
<feature type="region of interest" description="Disordered" evidence="4">
    <location>
        <begin position="342"/>
        <end position="416"/>
    </location>
</feature>
<dbReference type="InterPro" id="IPR002014">
    <property type="entry name" value="VHS_dom"/>
</dbReference>
<sequence length="416" mass="46432">MEQAREAAQAVSEFFQGNPLQTYVGQKIGIFSKMHIFIFTTEQATDANHPTENWSLIMEVCDLICSREDGPKEAIRAIKKRLQLNMGKNNTAVLYTLTLLEACVKNCGLRFHRVVAQKDFIQELIRLIGTKYDPPLLIQEKVLGLIRTWADTFRGIPELNELSIAYDELVAKGVQFPSAEEMQSDAPIITPKPSVIPAPRAIVANVNNSALLTCYRVSDEQLAKLRSELDVVNGNLAVFREMLSELNPGNEAPDDWALLQELHSTCNEMQKRIIELIQQISNDDVTRELLVLNDELNTVFDKYERYVQNRESAYSERDAGTALIDFSDATSANQTATEAHSATAVGFSDSTTNSSSTLYPVTTHNADSTSSLPLTTTGDGEQQQQQQRIDFTQSNERNTGSVLDIDHNNNNNNNNK</sequence>
<comment type="similarity">
    <text evidence="1">Belongs to the TOM1 family.</text>
</comment>
<comment type="caution">
    <text evidence="7">The sequence shown here is derived from an EMBL/GenBank/DDBJ whole genome shotgun (WGS) entry which is preliminary data.</text>
</comment>
<dbReference type="SUPFAM" id="SSF48464">
    <property type="entry name" value="ENTH/VHS domain"/>
    <property type="match status" value="1"/>
</dbReference>
<dbReference type="OrthoDB" id="2018246at2759"/>
<dbReference type="InterPro" id="IPR008942">
    <property type="entry name" value="ENTH_VHS"/>
</dbReference>
<dbReference type="AlphaFoldDB" id="A0A0V0TX28"/>
<proteinExistence type="inferred from homology"/>
<dbReference type="GO" id="GO:0030276">
    <property type="term" value="F:clathrin binding"/>
    <property type="evidence" value="ECO:0007669"/>
    <property type="project" value="TreeGrafter"/>
</dbReference>
<name>A0A0V0TX28_9BILA</name>
<dbReference type="EMBL" id="JYDJ01000130">
    <property type="protein sequence ID" value="KRX42963.1"/>
    <property type="molecule type" value="Genomic_DNA"/>
</dbReference>
<dbReference type="PROSITE" id="PS50909">
    <property type="entry name" value="GAT"/>
    <property type="match status" value="1"/>
</dbReference>
<dbReference type="Pfam" id="PF00790">
    <property type="entry name" value="VHS"/>
    <property type="match status" value="1"/>
</dbReference>
<dbReference type="PROSITE" id="PS50179">
    <property type="entry name" value="VHS"/>
    <property type="match status" value="1"/>
</dbReference>
<feature type="domain" description="GAT" evidence="6">
    <location>
        <begin position="220"/>
        <end position="308"/>
    </location>
</feature>
<organism evidence="7 8">
    <name type="scientific">Trichinella murrelli</name>
    <dbReference type="NCBI Taxonomy" id="144512"/>
    <lineage>
        <taxon>Eukaryota</taxon>
        <taxon>Metazoa</taxon>
        <taxon>Ecdysozoa</taxon>
        <taxon>Nematoda</taxon>
        <taxon>Enoplea</taxon>
        <taxon>Dorylaimia</taxon>
        <taxon>Trichinellida</taxon>
        <taxon>Trichinellidae</taxon>
        <taxon>Trichinella</taxon>
    </lineage>
</organism>
<evidence type="ECO:0000256" key="4">
    <source>
        <dbReference type="SAM" id="MobiDB-lite"/>
    </source>
</evidence>
<feature type="domain" description="VHS" evidence="5">
    <location>
        <begin position="44"/>
        <end position="177"/>
    </location>
</feature>
<dbReference type="GO" id="GO:0015031">
    <property type="term" value="P:protein transport"/>
    <property type="evidence" value="ECO:0007669"/>
    <property type="project" value="UniProtKB-KW"/>
</dbReference>
<dbReference type="InterPro" id="IPR038425">
    <property type="entry name" value="GAT_sf"/>
</dbReference>
<dbReference type="CDD" id="cd03565">
    <property type="entry name" value="VHS_Tom1_like"/>
    <property type="match status" value="1"/>
</dbReference>
<dbReference type="SUPFAM" id="SSF89009">
    <property type="entry name" value="GAT-like domain"/>
    <property type="match status" value="1"/>
</dbReference>
<dbReference type="GO" id="GO:0007165">
    <property type="term" value="P:signal transduction"/>
    <property type="evidence" value="ECO:0007669"/>
    <property type="project" value="TreeGrafter"/>
</dbReference>
<dbReference type="GO" id="GO:0016020">
    <property type="term" value="C:membrane"/>
    <property type="evidence" value="ECO:0007669"/>
    <property type="project" value="TreeGrafter"/>
</dbReference>
<dbReference type="Proteomes" id="UP000055048">
    <property type="component" value="Unassembled WGS sequence"/>
</dbReference>
<gene>
    <name evidence="7" type="primary">tom1l2</name>
    <name evidence="7" type="ORF">T05_8966</name>
</gene>
<dbReference type="STRING" id="144512.A0A0V0TX28"/>
<dbReference type="Pfam" id="PF03127">
    <property type="entry name" value="GAT"/>
    <property type="match status" value="1"/>
</dbReference>
<evidence type="ECO:0000256" key="3">
    <source>
        <dbReference type="ARBA" id="ARBA00022927"/>
    </source>
</evidence>
<evidence type="ECO:0000313" key="7">
    <source>
        <dbReference type="EMBL" id="KRX42963.1"/>
    </source>
</evidence>
<dbReference type="PANTHER" id="PTHR13856:SF137">
    <property type="entry name" value="GH05942P"/>
    <property type="match status" value="1"/>
</dbReference>
<dbReference type="SMART" id="SM00288">
    <property type="entry name" value="VHS"/>
    <property type="match status" value="1"/>
</dbReference>
<evidence type="ECO:0000259" key="5">
    <source>
        <dbReference type="PROSITE" id="PS50179"/>
    </source>
</evidence>
<dbReference type="InterPro" id="IPR004152">
    <property type="entry name" value="GAT_dom"/>
</dbReference>
<dbReference type="GO" id="GO:0005768">
    <property type="term" value="C:endosome"/>
    <property type="evidence" value="ECO:0007669"/>
    <property type="project" value="TreeGrafter"/>
</dbReference>
<dbReference type="GO" id="GO:0035091">
    <property type="term" value="F:phosphatidylinositol binding"/>
    <property type="evidence" value="ECO:0007669"/>
    <property type="project" value="InterPro"/>
</dbReference>
<feature type="compositionally biased region" description="Polar residues" evidence="4">
    <location>
        <begin position="348"/>
        <end position="381"/>
    </location>
</feature>
<evidence type="ECO:0000256" key="1">
    <source>
        <dbReference type="ARBA" id="ARBA00007708"/>
    </source>
</evidence>
<dbReference type="CDD" id="cd14233">
    <property type="entry name" value="GAT_TOM1_like"/>
    <property type="match status" value="1"/>
</dbReference>
<dbReference type="PANTHER" id="PTHR13856">
    <property type="entry name" value="VHS DOMAIN CONTAINING PROTEIN FAMILY"/>
    <property type="match status" value="1"/>
</dbReference>
<dbReference type="Gene3D" id="1.25.40.90">
    <property type="match status" value="1"/>
</dbReference>